<dbReference type="Gramene" id="Ma10_t03870.1">
    <property type="protein sequence ID" value="Ma10_p03870.1"/>
    <property type="gene ID" value="Ma10_g03870"/>
</dbReference>
<protein>
    <submittedName>
        <fullName evidence="1">Uncharacterized protein</fullName>
    </submittedName>
</protein>
<accession>A0A804KSC5</accession>
<keyword evidence="2" id="KW-1185">Reference proteome</keyword>
<dbReference type="AlphaFoldDB" id="A0A804KSC5"/>
<dbReference type="EnsemblPlants" id="Ma10_t03870.1">
    <property type="protein sequence ID" value="Ma10_p03870.1"/>
    <property type="gene ID" value="Ma10_g03870"/>
</dbReference>
<organism evidence="1 2">
    <name type="scientific">Musa acuminata subsp. malaccensis</name>
    <name type="common">Wild banana</name>
    <name type="synonym">Musa malaccensis</name>
    <dbReference type="NCBI Taxonomy" id="214687"/>
    <lineage>
        <taxon>Eukaryota</taxon>
        <taxon>Viridiplantae</taxon>
        <taxon>Streptophyta</taxon>
        <taxon>Embryophyta</taxon>
        <taxon>Tracheophyta</taxon>
        <taxon>Spermatophyta</taxon>
        <taxon>Magnoliopsida</taxon>
        <taxon>Liliopsida</taxon>
        <taxon>Zingiberales</taxon>
        <taxon>Musaceae</taxon>
        <taxon>Musa</taxon>
    </lineage>
</organism>
<sequence length="127" mass="14424">MSDGCFLKRIREEMNEEEEKGAERLGARRQSAFIVFESHRPVRSCSTRKQRILKMEISALVLACGLRVGADERGLELMEPIIGPCMSSRSDLSTMPSAFFSILTTPSLWLRDHLTYPGFVNVFFFST</sequence>
<proteinExistence type="predicted"/>
<dbReference type="Proteomes" id="UP000012960">
    <property type="component" value="Unplaced"/>
</dbReference>
<name>A0A804KSC5_MUSAM</name>
<evidence type="ECO:0000313" key="2">
    <source>
        <dbReference type="Proteomes" id="UP000012960"/>
    </source>
</evidence>
<evidence type="ECO:0000313" key="1">
    <source>
        <dbReference type="EnsemblPlants" id="Ma10_p03870.1"/>
    </source>
</evidence>
<reference evidence="1" key="1">
    <citation type="submission" date="2021-05" db="UniProtKB">
        <authorList>
            <consortium name="EnsemblPlants"/>
        </authorList>
    </citation>
    <scope>IDENTIFICATION</scope>
    <source>
        <strain evidence="1">subsp. malaccensis</strain>
    </source>
</reference>